<dbReference type="RefSeq" id="WP_170829313.1">
    <property type="nucleotide sequence ID" value="NZ_FMWL01000004.1"/>
</dbReference>
<feature type="chain" id="PRO_5011545504" evidence="2">
    <location>
        <begin position="39"/>
        <end position="345"/>
    </location>
</feature>
<dbReference type="EMBL" id="FMWL01000004">
    <property type="protein sequence ID" value="SCZ78175.1"/>
    <property type="molecule type" value="Genomic_DNA"/>
</dbReference>
<keyword evidence="5" id="KW-1185">Reference proteome</keyword>
<reference evidence="4 5" key="1">
    <citation type="submission" date="2016-10" db="EMBL/GenBank/DDBJ databases">
        <authorList>
            <person name="de Groot N.N."/>
        </authorList>
    </citation>
    <scope>NUCLEOTIDE SEQUENCE [LARGE SCALE GENOMIC DNA]</scope>
    <source>
        <strain evidence="4 5">DSM 2784</strain>
    </source>
</reference>
<evidence type="ECO:0000313" key="5">
    <source>
        <dbReference type="Proteomes" id="UP000199208"/>
    </source>
</evidence>
<dbReference type="GO" id="GO:0022857">
    <property type="term" value="F:transmembrane transporter activity"/>
    <property type="evidence" value="ECO:0007669"/>
    <property type="project" value="InterPro"/>
</dbReference>
<evidence type="ECO:0000313" key="4">
    <source>
        <dbReference type="EMBL" id="SCZ78175.1"/>
    </source>
</evidence>
<feature type="region of interest" description="Disordered" evidence="1">
    <location>
        <begin position="36"/>
        <end position="61"/>
    </location>
</feature>
<feature type="domain" description="ABC-type glycine betaine transport system substrate-binding" evidence="3">
    <location>
        <begin position="63"/>
        <end position="337"/>
    </location>
</feature>
<dbReference type="GO" id="GO:0043190">
    <property type="term" value="C:ATP-binding cassette (ABC) transporter complex"/>
    <property type="evidence" value="ECO:0007669"/>
    <property type="project" value="InterPro"/>
</dbReference>
<dbReference type="SUPFAM" id="SSF53850">
    <property type="entry name" value="Periplasmic binding protein-like II"/>
    <property type="match status" value="1"/>
</dbReference>
<proteinExistence type="predicted"/>
<sequence length="345" mass="37441">MMTRQIKKKNFRHLTTGLLLMLMLMLVLITGCSQPAQAPAEQPSETPAETPAAPGSGDGEKAPVVVATMLDSEGSLFGKMIIQMLNANGIETVDKVNFGTPDILRRALENGEVDLVLDYTGSGQYYHPEDATDTSIWNDPQAGYLLTAKLDEEKMDLLWLTPAPANNTEMIAVKREFAEANNIVTMEDMADYINAGNPFKLICAAGFAENPMGLLGYEEAYGFKLKDDQLIILSSGNTAEMLKALSEGTNNVNASLVYGTDGALDKMNLVVLEDPAQVPPVYLPAPVLRGETARAYPEIEEILKPVFESLNLETLQKLNAEVAYDGKDAAAVAEAYLVENGFLKK</sequence>
<name>A0A1G5RVK9_9FIRM</name>
<protein>
    <submittedName>
        <fullName evidence="4">Osmoprotectant transport system substrate-binding protein</fullName>
    </submittedName>
</protein>
<dbReference type="AlphaFoldDB" id="A0A1G5RVK9"/>
<dbReference type="STRING" id="1120920.SAMN03080599_01134"/>
<gene>
    <name evidence="4" type="ORF">SAMN03080599_01134</name>
</gene>
<dbReference type="Gene3D" id="3.40.190.10">
    <property type="entry name" value="Periplasmic binding protein-like II"/>
    <property type="match status" value="1"/>
</dbReference>
<dbReference type="InterPro" id="IPR007210">
    <property type="entry name" value="ABC_Gly_betaine_transp_sub-bd"/>
</dbReference>
<feature type="compositionally biased region" description="Low complexity" evidence="1">
    <location>
        <begin position="36"/>
        <end position="54"/>
    </location>
</feature>
<dbReference type="Gene3D" id="3.40.190.120">
    <property type="entry name" value="Osmoprotection protein (prox), domain 2"/>
    <property type="match status" value="1"/>
</dbReference>
<evidence type="ECO:0000259" key="3">
    <source>
        <dbReference type="Pfam" id="PF04069"/>
    </source>
</evidence>
<keyword evidence="2" id="KW-0732">Signal</keyword>
<dbReference type="Proteomes" id="UP000199208">
    <property type="component" value="Unassembled WGS sequence"/>
</dbReference>
<feature type="signal peptide" evidence="2">
    <location>
        <begin position="1"/>
        <end position="38"/>
    </location>
</feature>
<evidence type="ECO:0000256" key="2">
    <source>
        <dbReference type="SAM" id="SignalP"/>
    </source>
</evidence>
<dbReference type="Pfam" id="PF04069">
    <property type="entry name" value="OpuAC"/>
    <property type="match status" value="1"/>
</dbReference>
<accession>A0A1G5RVK9</accession>
<evidence type="ECO:0000256" key="1">
    <source>
        <dbReference type="SAM" id="MobiDB-lite"/>
    </source>
</evidence>
<dbReference type="PROSITE" id="PS51257">
    <property type="entry name" value="PROKAR_LIPOPROTEIN"/>
    <property type="match status" value="1"/>
</dbReference>
<organism evidence="4 5">
    <name type="scientific">Acidaminobacter hydrogenoformans DSM 2784</name>
    <dbReference type="NCBI Taxonomy" id="1120920"/>
    <lineage>
        <taxon>Bacteria</taxon>
        <taxon>Bacillati</taxon>
        <taxon>Bacillota</taxon>
        <taxon>Clostridia</taxon>
        <taxon>Peptostreptococcales</taxon>
        <taxon>Acidaminobacteraceae</taxon>
        <taxon>Acidaminobacter</taxon>
    </lineage>
</organism>